<dbReference type="Proteomes" id="UP000029227">
    <property type="component" value="Unassembled WGS sequence"/>
</dbReference>
<organism evidence="1 2">
    <name type="scientific">Photobacterium aphoticum</name>
    <dbReference type="NCBI Taxonomy" id="754436"/>
    <lineage>
        <taxon>Bacteria</taxon>
        <taxon>Pseudomonadati</taxon>
        <taxon>Pseudomonadota</taxon>
        <taxon>Gammaproteobacteria</taxon>
        <taxon>Vibrionales</taxon>
        <taxon>Vibrionaceae</taxon>
        <taxon>Photobacterium</taxon>
    </lineage>
</organism>
<dbReference type="STRING" id="754436.JCM19237_3797"/>
<sequence>MKGEGVRFSSSREGMSPYQGSFWTDLGHNALTAAPET</sequence>
<name>A0A090QUZ5_9GAMM</name>
<accession>A0A090QUZ5</accession>
<gene>
    <name evidence="1" type="ORF">JCM19237_3797</name>
</gene>
<dbReference type="AlphaFoldDB" id="A0A090QUZ5"/>
<proteinExistence type="predicted"/>
<dbReference type="EMBL" id="BBMN01000013">
    <property type="protein sequence ID" value="GAL06731.1"/>
    <property type="molecule type" value="Genomic_DNA"/>
</dbReference>
<comment type="caution">
    <text evidence="1">The sequence shown here is derived from an EMBL/GenBank/DDBJ whole genome shotgun (WGS) entry which is preliminary data.</text>
</comment>
<evidence type="ECO:0000313" key="1">
    <source>
        <dbReference type="EMBL" id="GAL06731.1"/>
    </source>
</evidence>
<reference evidence="1 2" key="1">
    <citation type="journal article" date="2014" name="Genome Announc.">
        <title>Draft Genome Sequences of Two Vibrionaceae Species, Vibrio ponticus C121 and Photobacterium aphoticum C119, Isolated as Coral Reef Microbiota.</title>
        <authorList>
            <person name="Al-saari N."/>
            <person name="Meirelles P.M."/>
            <person name="Mino S."/>
            <person name="Suda W."/>
            <person name="Oshima K."/>
            <person name="Hattori M."/>
            <person name="Ohkuma M."/>
            <person name="Thompson F.L."/>
            <person name="Gomez-Gil B."/>
            <person name="Sawabe T."/>
            <person name="Sawabe T."/>
        </authorList>
    </citation>
    <scope>NUCLEOTIDE SEQUENCE [LARGE SCALE GENOMIC DNA]</scope>
    <source>
        <strain evidence="1 2">JCM 19237</strain>
    </source>
</reference>
<evidence type="ECO:0000313" key="2">
    <source>
        <dbReference type="Proteomes" id="UP000029227"/>
    </source>
</evidence>
<protein>
    <submittedName>
        <fullName evidence="1">Uncharacterized protein</fullName>
    </submittedName>
</protein>